<evidence type="ECO:0000313" key="2">
    <source>
        <dbReference type="EMBL" id="GFP33869.1"/>
    </source>
</evidence>
<gene>
    <name evidence="2" type="ORF">HKBW3S42_02208</name>
</gene>
<name>A0A6V8PMR8_9ACTN</name>
<dbReference type="AlphaFoldDB" id="A0A6V8PMR8"/>
<proteinExistence type="predicted"/>
<feature type="non-terminal residue" evidence="2">
    <location>
        <position position="1"/>
    </location>
</feature>
<accession>A0A6V8PMR8</accession>
<dbReference type="Gene3D" id="6.10.250.3150">
    <property type="match status" value="1"/>
</dbReference>
<feature type="coiled-coil region" evidence="1">
    <location>
        <begin position="78"/>
        <end position="108"/>
    </location>
</feature>
<reference evidence="2 3" key="1">
    <citation type="journal article" date="2020" name="Front. Microbiol.">
        <title>Single-cell genomics of novel Actinobacteria with the Wood-Ljungdahl pathway discovered in a serpentinizing system.</title>
        <authorList>
            <person name="Merino N."/>
            <person name="Kawai M."/>
            <person name="Boyd E.S."/>
            <person name="Colman D.R."/>
            <person name="McGlynn S.E."/>
            <person name="Nealson K.H."/>
            <person name="Kurokawa K."/>
            <person name="Hongoh Y."/>
        </authorList>
    </citation>
    <scope>NUCLEOTIDE SEQUENCE [LARGE SCALE GENOMIC DNA]</scope>
    <source>
        <strain evidence="2 3">S42</strain>
    </source>
</reference>
<keyword evidence="1" id="KW-0175">Coiled coil</keyword>
<organism evidence="2 3">
    <name type="scientific">Candidatus Hakubella thermalkaliphila</name>
    <dbReference type="NCBI Taxonomy" id="2754717"/>
    <lineage>
        <taxon>Bacteria</taxon>
        <taxon>Bacillati</taxon>
        <taxon>Actinomycetota</taxon>
        <taxon>Actinomycetota incertae sedis</taxon>
        <taxon>Candidatus Hakubellales</taxon>
        <taxon>Candidatus Hakubellaceae</taxon>
        <taxon>Candidatus Hakubella</taxon>
    </lineage>
</organism>
<sequence>RRVIGNKIQKVEADISVNKVKLEKQTEWLKRKLRVMHMQRYGYLGDVVILLSTSEDIAQMMRKWRYIKELAEYNHKMLNSYKETIKNLAEQESHLKALHAELKKSEESFKGE</sequence>
<evidence type="ECO:0000256" key="1">
    <source>
        <dbReference type="SAM" id="Coils"/>
    </source>
</evidence>
<dbReference type="EMBL" id="BLSA01000775">
    <property type="protein sequence ID" value="GFP33869.1"/>
    <property type="molecule type" value="Genomic_DNA"/>
</dbReference>
<dbReference type="Proteomes" id="UP000568877">
    <property type="component" value="Unassembled WGS sequence"/>
</dbReference>
<evidence type="ECO:0000313" key="3">
    <source>
        <dbReference type="Proteomes" id="UP000568877"/>
    </source>
</evidence>
<comment type="caution">
    <text evidence="2">The sequence shown here is derived from an EMBL/GenBank/DDBJ whole genome shotgun (WGS) entry which is preliminary data.</text>
</comment>
<protein>
    <submittedName>
        <fullName evidence="2">Uncharacterized protein</fullName>
    </submittedName>
</protein>